<evidence type="ECO:0000313" key="4">
    <source>
        <dbReference type="Proteomes" id="UP000019462"/>
    </source>
</evidence>
<organism evidence="3 4">
    <name type="scientific">Moesziomyces aphidis</name>
    <name type="common">Pseudozyma aphidis</name>
    <dbReference type="NCBI Taxonomy" id="84754"/>
    <lineage>
        <taxon>Eukaryota</taxon>
        <taxon>Fungi</taxon>
        <taxon>Dikarya</taxon>
        <taxon>Basidiomycota</taxon>
        <taxon>Ustilaginomycotina</taxon>
        <taxon>Ustilaginomycetes</taxon>
        <taxon>Ustilaginales</taxon>
        <taxon>Ustilaginaceae</taxon>
        <taxon>Moesziomyces</taxon>
    </lineage>
</organism>
<dbReference type="PROSITE" id="PS51257">
    <property type="entry name" value="PROKAR_LIPOPROTEIN"/>
    <property type="match status" value="1"/>
</dbReference>
<dbReference type="Proteomes" id="UP000019462">
    <property type="component" value="Unassembled WGS sequence"/>
</dbReference>
<reference evidence="3 4" key="1">
    <citation type="journal article" date="2014" name="Genome Announc.">
        <title>Genome sequence of the basidiomycetous fungus Pseudozyma aphidis DSM70725, an efficient producer of biosurfactant mannosylerythritol lipids.</title>
        <authorList>
            <person name="Lorenz S."/>
            <person name="Guenther M."/>
            <person name="Grumaz C."/>
            <person name="Rupp S."/>
            <person name="Zibek S."/>
            <person name="Sohn K."/>
        </authorList>
    </citation>
    <scope>NUCLEOTIDE SEQUENCE [LARGE SCALE GENOMIC DNA]</scope>
    <source>
        <strain evidence="4">ATCC 32657 / CBS 517.83 / DSM 70725 / JCM 10318 / NBRC 10182 / NRRL Y-7954 / St-0401</strain>
    </source>
</reference>
<feature type="region of interest" description="Disordered" evidence="1">
    <location>
        <begin position="271"/>
        <end position="341"/>
    </location>
</feature>
<dbReference type="AlphaFoldDB" id="W3VQ55"/>
<gene>
    <name evidence="3" type="ORF">PaG_02101</name>
</gene>
<keyword evidence="4" id="KW-1185">Reference proteome</keyword>
<name>W3VQ55_MOEAP</name>
<feature type="chain" id="PRO_5004834490" evidence="2">
    <location>
        <begin position="24"/>
        <end position="341"/>
    </location>
</feature>
<dbReference type="HOGENOM" id="CLU_706313_0_0_1"/>
<proteinExistence type="predicted"/>
<evidence type="ECO:0000256" key="2">
    <source>
        <dbReference type="SAM" id="SignalP"/>
    </source>
</evidence>
<accession>W3VQ55</accession>
<dbReference type="OrthoDB" id="2553448at2759"/>
<feature type="signal peptide" evidence="2">
    <location>
        <begin position="1"/>
        <end position="23"/>
    </location>
</feature>
<protein>
    <submittedName>
        <fullName evidence="3">Uncharacterized protein</fullName>
    </submittedName>
</protein>
<keyword evidence="2" id="KW-0732">Signal</keyword>
<evidence type="ECO:0000256" key="1">
    <source>
        <dbReference type="SAM" id="MobiDB-lite"/>
    </source>
</evidence>
<feature type="region of interest" description="Disordered" evidence="1">
    <location>
        <begin position="195"/>
        <end position="250"/>
    </location>
</feature>
<comment type="caution">
    <text evidence="3">The sequence shown here is derived from an EMBL/GenBank/DDBJ whole genome shotgun (WGS) entry which is preliminary data.</text>
</comment>
<evidence type="ECO:0000313" key="3">
    <source>
        <dbReference type="EMBL" id="ETS63783.1"/>
    </source>
</evidence>
<dbReference type="EMBL" id="AWNI01000008">
    <property type="protein sequence ID" value="ETS63783.1"/>
    <property type="molecule type" value="Genomic_DNA"/>
</dbReference>
<sequence>MLSMKLFVVPATVVLACLCKAAAYKLDAEDGQAEIGAYHIQPGRCAGVEQRLGHTKYSQYYHWSPFHTSFTELGYGNDVEQMDSTALCANNPALTEGYGGGFDKMRIYLVYGRCVYGTQDMKVMCGTITEQGRPSHNILNVVQASCPVGTRCKNLCATMQDPSLTSKFAVKQVQLAQCMPIPQWNKLTNMYRPKASPLPNANQAATAASPKIDPKVVDKVPTGNPTVDPVHVDNDGTIPGRVVSPSTPSTSDIDAALLKAANDKEAYSGERLVTKQPDGQKPVAAQPTKGDSDLPTGGPQFVPAAANAPVEPQTNGHKLEHQQAPTRMGFRKRSLSGALNS</sequence>